<evidence type="ECO:0000313" key="2">
    <source>
        <dbReference type="Proteomes" id="UP000325081"/>
    </source>
</evidence>
<comment type="caution">
    <text evidence="1">The sequence shown here is derived from an EMBL/GenBank/DDBJ whole genome shotgun (WGS) entry which is preliminary data.</text>
</comment>
<sequence length="153" mass="16966">MDDKKTLEIWYSLPQKTQSSKNNNSNHDICRLTQAQTEPRGQKILQQQINNLFYHIRTTSPLINSGYDGIAHGLDLLELLHAILLLGILVVVQPLERPLSAASTLWPLSLVMVIFSDLLEALSSAVTLRMLLASTSKVTSICGVPLLGNIHRI</sequence>
<proteinExistence type="predicted"/>
<keyword evidence="2" id="KW-1185">Reference proteome</keyword>
<dbReference type="AlphaFoldDB" id="A0A5A7R245"/>
<accession>A0A5A7R245</accession>
<organism evidence="1 2">
    <name type="scientific">Striga asiatica</name>
    <name type="common">Asiatic witchweed</name>
    <name type="synonym">Buchnera asiatica</name>
    <dbReference type="NCBI Taxonomy" id="4170"/>
    <lineage>
        <taxon>Eukaryota</taxon>
        <taxon>Viridiplantae</taxon>
        <taxon>Streptophyta</taxon>
        <taxon>Embryophyta</taxon>
        <taxon>Tracheophyta</taxon>
        <taxon>Spermatophyta</taxon>
        <taxon>Magnoliopsida</taxon>
        <taxon>eudicotyledons</taxon>
        <taxon>Gunneridae</taxon>
        <taxon>Pentapetalae</taxon>
        <taxon>asterids</taxon>
        <taxon>lamiids</taxon>
        <taxon>Lamiales</taxon>
        <taxon>Orobanchaceae</taxon>
        <taxon>Buchnereae</taxon>
        <taxon>Striga</taxon>
    </lineage>
</organism>
<evidence type="ECO:0000313" key="1">
    <source>
        <dbReference type="EMBL" id="GER50807.1"/>
    </source>
</evidence>
<gene>
    <name evidence="1" type="ORF">STAS_28144</name>
</gene>
<name>A0A5A7R245_STRAF</name>
<dbReference type="EMBL" id="BKCP01009404">
    <property type="protein sequence ID" value="GER50807.1"/>
    <property type="molecule type" value="Genomic_DNA"/>
</dbReference>
<dbReference type="Proteomes" id="UP000325081">
    <property type="component" value="Unassembled WGS sequence"/>
</dbReference>
<protein>
    <submittedName>
        <fullName evidence="1">Glyoxylate reductase (NADP(+))</fullName>
    </submittedName>
</protein>
<reference evidence="2" key="1">
    <citation type="journal article" date="2019" name="Curr. Biol.">
        <title>Genome Sequence of Striga asiatica Provides Insight into the Evolution of Plant Parasitism.</title>
        <authorList>
            <person name="Yoshida S."/>
            <person name="Kim S."/>
            <person name="Wafula E.K."/>
            <person name="Tanskanen J."/>
            <person name="Kim Y.M."/>
            <person name="Honaas L."/>
            <person name="Yang Z."/>
            <person name="Spallek T."/>
            <person name="Conn C.E."/>
            <person name="Ichihashi Y."/>
            <person name="Cheong K."/>
            <person name="Cui S."/>
            <person name="Der J.P."/>
            <person name="Gundlach H."/>
            <person name="Jiao Y."/>
            <person name="Hori C."/>
            <person name="Ishida J.K."/>
            <person name="Kasahara H."/>
            <person name="Kiba T."/>
            <person name="Kim M.S."/>
            <person name="Koo N."/>
            <person name="Laohavisit A."/>
            <person name="Lee Y.H."/>
            <person name="Lumba S."/>
            <person name="McCourt P."/>
            <person name="Mortimer J.C."/>
            <person name="Mutuku J.M."/>
            <person name="Nomura T."/>
            <person name="Sasaki-Sekimoto Y."/>
            <person name="Seto Y."/>
            <person name="Wang Y."/>
            <person name="Wakatake T."/>
            <person name="Sakakibara H."/>
            <person name="Demura T."/>
            <person name="Yamaguchi S."/>
            <person name="Yoneyama K."/>
            <person name="Manabe R.I."/>
            <person name="Nelson D.C."/>
            <person name="Schulman A.H."/>
            <person name="Timko M.P."/>
            <person name="dePamphilis C.W."/>
            <person name="Choi D."/>
            <person name="Shirasu K."/>
        </authorList>
    </citation>
    <scope>NUCLEOTIDE SEQUENCE [LARGE SCALE GENOMIC DNA]</scope>
    <source>
        <strain evidence="2">cv. UVA1</strain>
    </source>
</reference>